<dbReference type="KEGG" id="vg:64766056"/>
<dbReference type="Proteomes" id="UP000318375">
    <property type="component" value="Segment"/>
</dbReference>
<dbReference type="RefSeq" id="YP_010058827.1">
    <property type="nucleotide sequence ID" value="NC_054723.1"/>
</dbReference>
<gene>
    <name evidence="1" type="primary">38</name>
    <name evidence="1" type="ORF">SEA_PUPPER_38</name>
</gene>
<dbReference type="EMBL" id="MK977695">
    <property type="protein sequence ID" value="QDF18525.1"/>
    <property type="molecule type" value="Genomic_DNA"/>
</dbReference>
<protein>
    <submittedName>
        <fullName evidence="1">Uncharacterized protein</fullName>
    </submittedName>
</protein>
<name>A0A4Y6EKF8_9CAUD</name>
<keyword evidence="2" id="KW-1185">Reference proteome</keyword>
<sequence>MTMPEGHEPTTSYSAPSVEQHQIFLTDPRQQYIEEVRRQVQIIRNPGADVELRLQTAADLLEMLAINALMR</sequence>
<dbReference type="GeneID" id="64766056"/>
<evidence type="ECO:0000313" key="2">
    <source>
        <dbReference type="Proteomes" id="UP000318375"/>
    </source>
</evidence>
<proteinExistence type="predicted"/>
<accession>A0A4Y6EKF8</accession>
<reference evidence="1 2" key="1">
    <citation type="submission" date="2019-05" db="EMBL/GenBank/DDBJ databases">
        <authorList>
            <person name="Pope W.H."/>
            <person name="Garlena R.A."/>
            <person name="Russell D.A."/>
            <person name="Jacobs-Sera D."/>
            <person name="Hatfull G.F."/>
        </authorList>
    </citation>
    <scope>NUCLEOTIDE SEQUENCE [LARGE SCALE GENOMIC DNA]</scope>
</reference>
<organism evidence="1 2">
    <name type="scientific">Gordonia phage Pupper</name>
    <dbReference type="NCBI Taxonomy" id="2571249"/>
    <lineage>
        <taxon>Viruses</taxon>
        <taxon>Duplodnaviria</taxon>
        <taxon>Heunggongvirae</taxon>
        <taxon>Uroviricota</taxon>
        <taxon>Caudoviricetes</taxon>
        <taxon>Puppervirus</taxon>
        <taxon>Puppervirus Pupper</taxon>
    </lineage>
</organism>
<evidence type="ECO:0000313" key="1">
    <source>
        <dbReference type="EMBL" id="QDF18525.1"/>
    </source>
</evidence>